<evidence type="ECO:0000256" key="1">
    <source>
        <dbReference type="SAM" id="Phobius"/>
    </source>
</evidence>
<keyword evidence="2" id="KW-0966">Cell projection</keyword>
<comment type="caution">
    <text evidence="2">The sequence shown here is derived from an EMBL/GenBank/DDBJ whole genome shotgun (WGS) entry which is preliminary data.</text>
</comment>
<evidence type="ECO:0000313" key="2">
    <source>
        <dbReference type="EMBL" id="MFC4737457.1"/>
    </source>
</evidence>
<evidence type="ECO:0000313" key="3">
    <source>
        <dbReference type="Proteomes" id="UP001595896"/>
    </source>
</evidence>
<feature type="transmembrane region" description="Helical" evidence="1">
    <location>
        <begin position="7"/>
        <end position="34"/>
    </location>
</feature>
<keyword evidence="1" id="KW-0812">Transmembrane</keyword>
<keyword evidence="3" id="KW-1185">Reference proteome</keyword>
<dbReference type="EMBL" id="JBHSGK010000013">
    <property type="protein sequence ID" value="MFC4737457.1"/>
    <property type="molecule type" value="Genomic_DNA"/>
</dbReference>
<feature type="transmembrane region" description="Helical" evidence="1">
    <location>
        <begin position="54"/>
        <end position="80"/>
    </location>
</feature>
<dbReference type="Proteomes" id="UP001595896">
    <property type="component" value="Unassembled WGS sequence"/>
</dbReference>
<organism evidence="2 3">
    <name type="scientific">Bacillus daqingensis</name>
    <dbReference type="NCBI Taxonomy" id="872396"/>
    <lineage>
        <taxon>Bacteria</taxon>
        <taxon>Bacillati</taxon>
        <taxon>Bacillota</taxon>
        <taxon>Bacilli</taxon>
        <taxon>Bacillales</taxon>
        <taxon>Bacillaceae</taxon>
        <taxon>Bacillus</taxon>
    </lineage>
</organism>
<dbReference type="RefSeq" id="WP_377910052.1">
    <property type="nucleotide sequence ID" value="NZ_JBHSGK010000013.1"/>
</dbReference>
<keyword evidence="2" id="KW-0969">Cilium</keyword>
<proteinExistence type="predicted"/>
<protein>
    <submittedName>
        <fullName evidence="2">Flagellar basal body rod protein</fullName>
    </submittedName>
</protein>
<name>A0ABV9NVP9_9BACI</name>
<keyword evidence="1" id="KW-0472">Membrane</keyword>
<keyword evidence="1" id="KW-1133">Transmembrane helix</keyword>
<reference evidence="3" key="1">
    <citation type="journal article" date="2019" name="Int. J. Syst. Evol. Microbiol.">
        <title>The Global Catalogue of Microorganisms (GCM) 10K type strain sequencing project: providing services to taxonomists for standard genome sequencing and annotation.</title>
        <authorList>
            <consortium name="The Broad Institute Genomics Platform"/>
            <consortium name="The Broad Institute Genome Sequencing Center for Infectious Disease"/>
            <person name="Wu L."/>
            <person name="Ma J."/>
        </authorList>
    </citation>
    <scope>NUCLEOTIDE SEQUENCE [LARGE SCALE GENOMIC DNA]</scope>
    <source>
        <strain evidence="3">JCM 12165</strain>
    </source>
</reference>
<gene>
    <name evidence="2" type="ORF">ACFO4L_12715</name>
</gene>
<keyword evidence="2" id="KW-0282">Flagellum</keyword>
<sequence length="97" mass="10460">MKLLAVLLGIAAFLLAIGNLGSIILFALSAWLLWLVWKQFVNTTSTGGRIGWGIAGAIIILVMLGNLQAVIGLAALYVLYVLIRSWKEKEDGGMHHA</sequence>
<accession>A0ABV9NVP9</accession>